<sequence length="191" mass="20970">MSNDSLRFLRSTAVVCLCGSFLLSGCSMSDVTAWNQKISDAAHSIASGSATSSDSGGMPWMTKAGATGPRQDVQHTYKLPVDVDTAAARLKSHYQFISTDELESLCKRDQYGDWSAGAIDEARPEWAAQKGSYYKMGQEWKDNDRLMLEVVKSGAGSQLKVTYSSPDSTHLTDAYLRRLMNQLQQVAKGQR</sequence>
<dbReference type="PROSITE" id="PS51257">
    <property type="entry name" value="PROKAR_LIPOPROTEIN"/>
    <property type="match status" value="1"/>
</dbReference>
<protein>
    <recommendedName>
        <fullName evidence="5">Lipoprotein</fullName>
    </recommendedName>
</protein>
<gene>
    <name evidence="2" type="ORF">NCTC5052_02511</name>
    <name evidence="3" type="ORF">NCTC5052_05404</name>
</gene>
<evidence type="ECO:0008006" key="5">
    <source>
        <dbReference type="Google" id="ProtNLM"/>
    </source>
</evidence>
<name>A0A377XZS4_KLEPN</name>
<dbReference type="EMBL" id="UGLJ01000002">
    <property type="protein sequence ID" value="STT94088.1"/>
    <property type="molecule type" value="Genomic_DNA"/>
</dbReference>
<feature type="chain" id="PRO_5041540665" description="Lipoprotein" evidence="1">
    <location>
        <begin position="30"/>
        <end position="191"/>
    </location>
</feature>
<dbReference type="Proteomes" id="UP000254103">
    <property type="component" value="Unassembled WGS sequence"/>
</dbReference>
<dbReference type="EMBL" id="UGLJ01000002">
    <property type="protein sequence ID" value="STT96842.1"/>
    <property type="molecule type" value="Genomic_DNA"/>
</dbReference>
<keyword evidence="1" id="KW-0732">Signal</keyword>
<organism evidence="2 4">
    <name type="scientific">Klebsiella pneumoniae</name>
    <dbReference type="NCBI Taxonomy" id="573"/>
    <lineage>
        <taxon>Bacteria</taxon>
        <taxon>Pseudomonadati</taxon>
        <taxon>Pseudomonadota</taxon>
        <taxon>Gammaproteobacteria</taxon>
        <taxon>Enterobacterales</taxon>
        <taxon>Enterobacteriaceae</taxon>
        <taxon>Klebsiella/Raoultella group</taxon>
        <taxon>Klebsiella</taxon>
        <taxon>Klebsiella pneumoniae complex</taxon>
    </lineage>
</organism>
<evidence type="ECO:0000313" key="3">
    <source>
        <dbReference type="EMBL" id="STT96842.1"/>
    </source>
</evidence>
<evidence type="ECO:0000313" key="4">
    <source>
        <dbReference type="Proteomes" id="UP000254103"/>
    </source>
</evidence>
<proteinExistence type="predicted"/>
<reference evidence="2 4" key="1">
    <citation type="submission" date="2018-06" db="EMBL/GenBank/DDBJ databases">
        <authorList>
            <consortium name="Pathogen Informatics"/>
            <person name="Doyle S."/>
        </authorList>
    </citation>
    <scope>NUCLEOTIDE SEQUENCE [LARGE SCALE GENOMIC DNA]</scope>
    <source>
        <strain evidence="2 4">NCTC5052</strain>
    </source>
</reference>
<accession>A0A377XZS4</accession>
<evidence type="ECO:0000313" key="2">
    <source>
        <dbReference type="EMBL" id="STT94088.1"/>
    </source>
</evidence>
<dbReference type="AlphaFoldDB" id="A0A377XZS4"/>
<feature type="signal peptide" evidence="1">
    <location>
        <begin position="1"/>
        <end position="29"/>
    </location>
</feature>
<evidence type="ECO:0000256" key="1">
    <source>
        <dbReference type="SAM" id="SignalP"/>
    </source>
</evidence>